<accession>T2ICP9</accession>
<organism evidence="1 2">
    <name type="scientific">Crocosphaera watsonii WH 8502</name>
    <dbReference type="NCBI Taxonomy" id="423474"/>
    <lineage>
        <taxon>Bacteria</taxon>
        <taxon>Bacillati</taxon>
        <taxon>Cyanobacteriota</taxon>
        <taxon>Cyanophyceae</taxon>
        <taxon>Oscillatoriophycideae</taxon>
        <taxon>Chroococcales</taxon>
        <taxon>Aphanothecaceae</taxon>
        <taxon>Crocosphaera</taxon>
    </lineage>
</organism>
<comment type="caution">
    <text evidence="1">The sequence shown here is derived from an EMBL/GenBank/DDBJ whole genome shotgun (WGS) entry which is preliminary data.</text>
</comment>
<gene>
    <name evidence="1" type="ORF">CWATWH8502_1747</name>
</gene>
<reference evidence="1 2" key="1">
    <citation type="submission" date="2013-01" db="EMBL/GenBank/DDBJ databases">
        <authorList>
            <person name="Bench S."/>
        </authorList>
    </citation>
    <scope>NUCLEOTIDE SEQUENCE [LARGE SCALE GENOMIC DNA]</scope>
    <source>
        <strain evidence="1 2">WH 8502</strain>
    </source>
</reference>
<name>T2ICP9_CROWT</name>
<dbReference type="EMBL" id="CAQK01000328">
    <property type="protein sequence ID" value="CCQ50634.1"/>
    <property type="molecule type" value="Genomic_DNA"/>
</dbReference>
<protein>
    <submittedName>
        <fullName evidence="1">Uncharacterized protein</fullName>
    </submittedName>
</protein>
<dbReference type="RefSeq" id="WP_021830236.1">
    <property type="nucleotide sequence ID" value="NZ_CAQK01000328.1"/>
</dbReference>
<dbReference type="AlphaFoldDB" id="T2ICP9"/>
<dbReference type="Proteomes" id="UP000018348">
    <property type="component" value="Unassembled WGS sequence"/>
</dbReference>
<evidence type="ECO:0000313" key="1">
    <source>
        <dbReference type="EMBL" id="CCQ50634.1"/>
    </source>
</evidence>
<sequence>MQLTLFSEIRLTTDLPNYNLSKNCTEINQKFDSKTFLQQTGCLWYSIRGKINYIIKCLITPLFS</sequence>
<proteinExistence type="predicted"/>
<reference evidence="1 2" key="2">
    <citation type="submission" date="2013-09" db="EMBL/GenBank/DDBJ databases">
        <title>Whole genome comparison of six Crocosphaera watsonii strains with differing phenotypes.</title>
        <authorList>
            <person name="Bench S.R."/>
            <person name="Heller P."/>
            <person name="Frank I."/>
            <person name="Arciniega M."/>
            <person name="Shilova I.N."/>
            <person name="Zehr J.P."/>
        </authorList>
    </citation>
    <scope>NUCLEOTIDE SEQUENCE [LARGE SCALE GENOMIC DNA]</scope>
    <source>
        <strain evidence="1 2">WH 8502</strain>
    </source>
</reference>
<evidence type="ECO:0000313" key="2">
    <source>
        <dbReference type="Proteomes" id="UP000018348"/>
    </source>
</evidence>